<dbReference type="SUPFAM" id="SSF75005">
    <property type="entry name" value="Arabinanase/levansucrase/invertase"/>
    <property type="match status" value="1"/>
</dbReference>
<keyword evidence="4" id="KW-0378">Hydrolase</keyword>
<dbReference type="AlphaFoldDB" id="A0A939LTZ4"/>
<feature type="domain" description="Glycosyl hydrolase family 32 C-terminal" evidence="8">
    <location>
        <begin position="362"/>
        <end position="458"/>
    </location>
</feature>
<evidence type="ECO:0000259" key="8">
    <source>
        <dbReference type="Pfam" id="PF08244"/>
    </source>
</evidence>
<dbReference type="CDD" id="cd01167">
    <property type="entry name" value="bac_FRK"/>
    <property type="match status" value="1"/>
</dbReference>
<keyword evidence="3" id="KW-0418">Kinase</keyword>
<evidence type="ECO:0000313" key="9">
    <source>
        <dbReference type="EMBL" id="MBO1804076.1"/>
    </source>
</evidence>
<dbReference type="InterPro" id="IPR023296">
    <property type="entry name" value="Glyco_hydro_beta-prop_sf"/>
</dbReference>
<dbReference type="GO" id="GO:0016301">
    <property type="term" value="F:kinase activity"/>
    <property type="evidence" value="ECO:0007669"/>
    <property type="project" value="UniProtKB-KW"/>
</dbReference>
<dbReference type="PROSITE" id="PS00609">
    <property type="entry name" value="GLYCOSYL_HYDROL_F32"/>
    <property type="match status" value="1"/>
</dbReference>
<dbReference type="InterPro" id="IPR002173">
    <property type="entry name" value="Carboh/pur_kinase_PfkB_CS"/>
</dbReference>
<sequence length="800" mass="84829">MTSLHFAPPLNWMNDPNGLVFHDGRYHLFFQHNPLGTVHENISWGHASSLDLATWELHPLAIPFDEDEEIFSGSIVLDGEGSTGLGTPESPALIAFYTSMSKRDGTQAQSIAYSLDAGTSWTKYAGNPVLDRGSLDFRDPKVFRWTGADDSYWVMIAAEAEDRQMVLYRSDDLLSWTHLSTFGPAGAVGGVWECPDLFPLRLEGTDETHWVLLVSLNPGGIAGGSGTQYFVGDFDGTAFTPLEPRRPVESSESEGMRELDWLDYGRDCYAGVTFSGLPDDERTLIAWMGNWDYAREMPVDPRAPQRGAMTLPRRLSLVSEAGRPVLRQTPIGPELAEETRLEGLEITDRTELAMPVPAAGRIEATVAVGGAAGFALRLDGEEGRSVELSYDAGTGELRLDRRGAAAGLPDSFGSVERMPIGSGVPLEAAEPIELVIWIDERAIEVYADGGVRVLTDLVGGLRAPRISVEGVDGSVALTSITSAGSVASAAARDTESLPPACAAVIGEALVDVVEGAAYPGGSPLNIAIGLSRLGVPTVLHTRIGSDDHGRGLSEHLSRSGVELAQGSLVEGPTATAVATIDAEGRASYEFDMDWSIPTPDTSACSIVHTGSIGAVLEPGGRVAREAIRNAGGTVLRSFDPNIRPDIMGDADTVRALVRELAALCHVVKLSDEDALWLGADRGAAPEQVLDELAATGVPFAVMTRGEQGCLAVVDGVRHERTARAVEPVDTIGAGDAFMSGLLFGLVRDGSDRLLVEGVRLSAERVERALDAALASAAVAVSRAGADPPVRGELEAVRRAG</sequence>
<dbReference type="RefSeq" id="WP_208044545.1">
    <property type="nucleotide sequence ID" value="NZ_JAGDYL010000001.1"/>
</dbReference>
<evidence type="ECO:0000256" key="4">
    <source>
        <dbReference type="ARBA" id="ARBA00022801"/>
    </source>
</evidence>
<dbReference type="SMART" id="SM00640">
    <property type="entry name" value="Glyco_32"/>
    <property type="match status" value="1"/>
</dbReference>
<dbReference type="CDD" id="cd18622">
    <property type="entry name" value="GH32_Inu-like"/>
    <property type="match status" value="1"/>
</dbReference>
<name>A0A939LTZ4_9MICO</name>
<evidence type="ECO:0000313" key="10">
    <source>
        <dbReference type="Proteomes" id="UP000664398"/>
    </source>
</evidence>
<evidence type="ECO:0000256" key="3">
    <source>
        <dbReference type="ARBA" id="ARBA00022777"/>
    </source>
</evidence>
<dbReference type="GO" id="GO:0004575">
    <property type="term" value="F:sucrose alpha-glucosidase activity"/>
    <property type="evidence" value="ECO:0007669"/>
    <property type="project" value="TreeGrafter"/>
</dbReference>
<dbReference type="SUPFAM" id="SSF49899">
    <property type="entry name" value="Concanavalin A-like lectins/glucanases"/>
    <property type="match status" value="1"/>
</dbReference>
<gene>
    <name evidence="9" type="ORF">J4H91_01925</name>
</gene>
<organism evidence="9 10">
    <name type="scientific">Leucobacter ruminantium</name>
    <dbReference type="NCBI Taxonomy" id="1289170"/>
    <lineage>
        <taxon>Bacteria</taxon>
        <taxon>Bacillati</taxon>
        <taxon>Actinomycetota</taxon>
        <taxon>Actinomycetes</taxon>
        <taxon>Micrococcales</taxon>
        <taxon>Microbacteriaceae</taxon>
        <taxon>Leucobacter</taxon>
    </lineage>
</organism>
<dbReference type="Pfam" id="PF00294">
    <property type="entry name" value="PfkB"/>
    <property type="match status" value="1"/>
</dbReference>
<evidence type="ECO:0000256" key="2">
    <source>
        <dbReference type="ARBA" id="ARBA00022679"/>
    </source>
</evidence>
<protein>
    <submittedName>
        <fullName evidence="9">GH32 C-terminal domain-containing protein</fullName>
    </submittedName>
</protein>
<accession>A0A939LTZ4</accession>
<reference evidence="9" key="1">
    <citation type="submission" date="2021-03" db="EMBL/GenBank/DDBJ databases">
        <title>Leucobacter chromiisoli sp. nov., isolated from chromium-containing soil of chemical plant.</title>
        <authorList>
            <person name="Xu Z."/>
        </authorList>
    </citation>
    <scope>NUCLEOTIDE SEQUENCE</scope>
    <source>
        <strain evidence="9">A2</strain>
    </source>
</reference>
<comment type="similarity">
    <text evidence="1">Belongs to the glycosyl hydrolase 32 family.</text>
</comment>
<dbReference type="PANTHER" id="PTHR42800:SF1">
    <property type="entry name" value="EXOINULINASE INUD (AFU_ORTHOLOGUE AFUA_5G00480)"/>
    <property type="match status" value="1"/>
</dbReference>
<dbReference type="GO" id="GO:0005737">
    <property type="term" value="C:cytoplasm"/>
    <property type="evidence" value="ECO:0007669"/>
    <property type="project" value="TreeGrafter"/>
</dbReference>
<evidence type="ECO:0000259" key="7">
    <source>
        <dbReference type="Pfam" id="PF00294"/>
    </source>
</evidence>
<evidence type="ECO:0000256" key="5">
    <source>
        <dbReference type="ARBA" id="ARBA00023295"/>
    </source>
</evidence>
<dbReference type="Pfam" id="PF08244">
    <property type="entry name" value="Glyco_hydro_32C"/>
    <property type="match status" value="1"/>
</dbReference>
<keyword evidence="10" id="KW-1185">Reference proteome</keyword>
<feature type="domain" description="Carbohydrate kinase PfkB" evidence="7">
    <location>
        <begin position="509"/>
        <end position="788"/>
    </location>
</feature>
<dbReference type="InterPro" id="IPR013189">
    <property type="entry name" value="Glyco_hydro_32_C"/>
</dbReference>
<dbReference type="PROSITE" id="PS00583">
    <property type="entry name" value="PFKB_KINASES_1"/>
    <property type="match status" value="1"/>
</dbReference>
<keyword evidence="5" id="KW-0326">Glycosidase</keyword>
<proteinExistence type="inferred from homology"/>
<dbReference type="Gene3D" id="2.60.120.560">
    <property type="entry name" value="Exo-inulinase, domain 1"/>
    <property type="match status" value="1"/>
</dbReference>
<dbReference type="PROSITE" id="PS00584">
    <property type="entry name" value="PFKB_KINASES_2"/>
    <property type="match status" value="1"/>
</dbReference>
<dbReference type="Proteomes" id="UP000664398">
    <property type="component" value="Unassembled WGS sequence"/>
</dbReference>
<feature type="domain" description="Glycosyl hydrolase family 32 N-terminal" evidence="6">
    <location>
        <begin position="5"/>
        <end position="329"/>
    </location>
</feature>
<evidence type="ECO:0000259" key="6">
    <source>
        <dbReference type="Pfam" id="PF00251"/>
    </source>
</evidence>
<keyword evidence="2" id="KW-0808">Transferase</keyword>
<dbReference type="InterPro" id="IPR013148">
    <property type="entry name" value="Glyco_hydro_32_N"/>
</dbReference>
<dbReference type="Gene3D" id="3.40.1190.20">
    <property type="match status" value="1"/>
</dbReference>
<dbReference type="SUPFAM" id="SSF53613">
    <property type="entry name" value="Ribokinase-like"/>
    <property type="match status" value="1"/>
</dbReference>
<dbReference type="Gene3D" id="2.115.10.20">
    <property type="entry name" value="Glycosyl hydrolase domain, family 43"/>
    <property type="match status" value="1"/>
</dbReference>
<dbReference type="InterPro" id="IPR001362">
    <property type="entry name" value="Glyco_hydro_32"/>
</dbReference>
<dbReference type="InterPro" id="IPR011611">
    <property type="entry name" value="PfkB_dom"/>
</dbReference>
<evidence type="ECO:0000256" key="1">
    <source>
        <dbReference type="ARBA" id="ARBA00009902"/>
    </source>
</evidence>
<dbReference type="InterPro" id="IPR018053">
    <property type="entry name" value="Glyco_hydro_32_AS"/>
</dbReference>
<comment type="caution">
    <text evidence="9">The sequence shown here is derived from an EMBL/GenBank/DDBJ whole genome shotgun (WGS) entry which is preliminary data.</text>
</comment>
<dbReference type="InterPro" id="IPR029056">
    <property type="entry name" value="Ribokinase-like"/>
</dbReference>
<dbReference type="GO" id="GO:0005987">
    <property type="term" value="P:sucrose catabolic process"/>
    <property type="evidence" value="ECO:0007669"/>
    <property type="project" value="TreeGrafter"/>
</dbReference>
<dbReference type="InterPro" id="IPR013320">
    <property type="entry name" value="ConA-like_dom_sf"/>
</dbReference>
<dbReference type="Pfam" id="PF00251">
    <property type="entry name" value="Glyco_hydro_32N"/>
    <property type="match status" value="1"/>
</dbReference>
<dbReference type="PANTHER" id="PTHR42800">
    <property type="entry name" value="EXOINULINASE INUD (AFU_ORTHOLOGUE AFUA_5G00480)"/>
    <property type="match status" value="1"/>
</dbReference>
<dbReference type="EMBL" id="JAGDYL010000001">
    <property type="protein sequence ID" value="MBO1804076.1"/>
    <property type="molecule type" value="Genomic_DNA"/>
</dbReference>